<accession>A0A2A5WA12</accession>
<keyword evidence="5" id="KW-0411">Iron-sulfur</keyword>
<evidence type="ECO:0000259" key="8">
    <source>
        <dbReference type="PROSITE" id="PS51379"/>
    </source>
</evidence>
<evidence type="ECO:0000313" key="10">
    <source>
        <dbReference type="Proteomes" id="UP000219329"/>
    </source>
</evidence>
<evidence type="ECO:0000256" key="7">
    <source>
        <dbReference type="SAM" id="Phobius"/>
    </source>
</evidence>
<gene>
    <name evidence="9" type="ORF">CNF02_08970</name>
</gene>
<dbReference type="PROSITE" id="PS00198">
    <property type="entry name" value="4FE4S_FER_1"/>
    <property type="match status" value="1"/>
</dbReference>
<feature type="transmembrane region" description="Helical" evidence="7">
    <location>
        <begin position="404"/>
        <end position="423"/>
    </location>
</feature>
<dbReference type="GO" id="GO:0051536">
    <property type="term" value="F:iron-sulfur cluster binding"/>
    <property type="evidence" value="ECO:0007669"/>
    <property type="project" value="UniProtKB-KW"/>
</dbReference>
<keyword evidence="3" id="KW-0479">Metal-binding</keyword>
<evidence type="ECO:0000256" key="6">
    <source>
        <dbReference type="ARBA" id="ARBA00023136"/>
    </source>
</evidence>
<protein>
    <recommendedName>
        <fullName evidence="8">4Fe-4S ferredoxin-type domain-containing protein</fullName>
    </recommendedName>
</protein>
<dbReference type="InterPro" id="IPR017900">
    <property type="entry name" value="4Fe4S_Fe_S_CS"/>
</dbReference>
<feature type="transmembrane region" description="Helical" evidence="7">
    <location>
        <begin position="470"/>
        <end position="489"/>
    </location>
</feature>
<keyword evidence="7" id="KW-1133">Transmembrane helix</keyword>
<dbReference type="PANTHER" id="PTHR30224">
    <property type="entry name" value="ELECTRON TRANSPORT PROTEIN"/>
    <property type="match status" value="1"/>
</dbReference>
<dbReference type="GO" id="GO:0046872">
    <property type="term" value="F:metal ion binding"/>
    <property type="evidence" value="ECO:0007669"/>
    <property type="project" value="UniProtKB-KW"/>
</dbReference>
<proteinExistence type="predicted"/>
<dbReference type="GO" id="GO:0005886">
    <property type="term" value="C:plasma membrane"/>
    <property type="evidence" value="ECO:0007669"/>
    <property type="project" value="UniProtKB-SubCell"/>
</dbReference>
<dbReference type="InterPro" id="IPR007329">
    <property type="entry name" value="FMN-bd"/>
</dbReference>
<dbReference type="Pfam" id="PF04205">
    <property type="entry name" value="FMN_bind"/>
    <property type="match status" value="1"/>
</dbReference>
<sequence length="673" mass="75022">MSLTSTLKRSLKSYFSQFSVLIYLVFSLLASPQLLAQPPIEVTDEILREVFPGAQEYSVKSGEPPVYHAFNVSPDSTELETVGYLFETPDLPPEEIGYSAPVDVLVGMDLKGNITGIKILHYIESYKSIRGDFINSEYFPQQFDDKNIVEGFRIGRDVDGISRATITSWAVARGVRNAARRIAETYLSDSEFVSLTSSDAVALRVLADQSWDDMTENGLVINWVIPQPDTSELHLSLAFMGHDGLGEIMVGDVDYSRADREASARVRDGNMLLVGIDGNSTQPFRQERLAVQQGENIFPIERRRFVYVGSADHGKIANRVRFAGAMVLDPDIDLAQPFDVLYNTGGRVGEFGSIASISYQVPPIPLALSNGQPIPPELLPEFENDLTAFENEGLYASLINEAPWFDVGVLLLLLAMVMLAFLTKNAKIRWVTLAFTLVYLGWMDGGFVSVSHITNFVKIGPIMFRSDLPQLVIILFTLITTLFWGRVFCSSLCPFGALQDFISHFTPRHFQKELPAAIHKKAIYIKYLILIFLIVMAFSFTNLSLFQYFEPFGTIFYFSQSYLLWGILAAFLLASVFISRFYCRYACPLGAGLGVIALISPWRIKRVSQCDVCKVCEQACPTGAISGPEIDFKECVRCDVCESKLIARAGVCKHDMEAVKVRIKHWDAVGATN</sequence>
<feature type="transmembrane region" description="Helical" evidence="7">
    <location>
        <begin position="430"/>
        <end position="450"/>
    </location>
</feature>
<dbReference type="PANTHER" id="PTHR30224:SF4">
    <property type="entry name" value="ELECTRON TRANSPORT PROTEIN YCCM-RELATED"/>
    <property type="match status" value="1"/>
</dbReference>
<dbReference type="Proteomes" id="UP000219329">
    <property type="component" value="Unassembled WGS sequence"/>
</dbReference>
<keyword evidence="4" id="KW-0408">Iron</keyword>
<evidence type="ECO:0000256" key="2">
    <source>
        <dbReference type="ARBA" id="ARBA00022475"/>
    </source>
</evidence>
<feature type="transmembrane region" description="Helical" evidence="7">
    <location>
        <begin position="555"/>
        <end position="578"/>
    </location>
</feature>
<dbReference type="InterPro" id="IPR017896">
    <property type="entry name" value="4Fe4S_Fe-S-bd"/>
</dbReference>
<dbReference type="PROSITE" id="PS51379">
    <property type="entry name" value="4FE4S_FER_2"/>
    <property type="match status" value="1"/>
</dbReference>
<feature type="transmembrane region" description="Helical" evidence="7">
    <location>
        <begin position="527"/>
        <end position="549"/>
    </location>
</feature>
<dbReference type="SMART" id="SM00900">
    <property type="entry name" value="FMN_bind"/>
    <property type="match status" value="1"/>
</dbReference>
<evidence type="ECO:0000256" key="1">
    <source>
        <dbReference type="ARBA" id="ARBA00004236"/>
    </source>
</evidence>
<keyword evidence="7" id="KW-0812">Transmembrane</keyword>
<dbReference type="AlphaFoldDB" id="A0A2A5WA12"/>
<dbReference type="EMBL" id="NTJZ01000009">
    <property type="protein sequence ID" value="PDH33310.1"/>
    <property type="molecule type" value="Genomic_DNA"/>
</dbReference>
<name>A0A2A5WA12_9GAMM</name>
<feature type="domain" description="4Fe-4S ferredoxin-type" evidence="8">
    <location>
        <begin position="600"/>
        <end position="630"/>
    </location>
</feature>
<organism evidence="9 10">
    <name type="scientific">OM182 bacterium MED-G28</name>
    <dbReference type="NCBI Taxonomy" id="1986256"/>
    <lineage>
        <taxon>Bacteria</taxon>
        <taxon>Pseudomonadati</taxon>
        <taxon>Pseudomonadota</taxon>
        <taxon>Gammaproteobacteria</taxon>
        <taxon>OMG group</taxon>
        <taxon>OM182 clade</taxon>
    </lineage>
</organism>
<evidence type="ECO:0000313" key="9">
    <source>
        <dbReference type="EMBL" id="PDH33310.1"/>
    </source>
</evidence>
<dbReference type="SUPFAM" id="SSF54862">
    <property type="entry name" value="4Fe-4S ferredoxins"/>
    <property type="match status" value="1"/>
</dbReference>
<dbReference type="GO" id="GO:0010181">
    <property type="term" value="F:FMN binding"/>
    <property type="evidence" value="ECO:0007669"/>
    <property type="project" value="InterPro"/>
</dbReference>
<dbReference type="Pfam" id="PF12801">
    <property type="entry name" value="Fer4_5"/>
    <property type="match status" value="2"/>
</dbReference>
<evidence type="ECO:0000256" key="3">
    <source>
        <dbReference type="ARBA" id="ARBA00022723"/>
    </source>
</evidence>
<evidence type="ECO:0000256" key="4">
    <source>
        <dbReference type="ARBA" id="ARBA00023004"/>
    </source>
</evidence>
<reference evidence="9 10" key="1">
    <citation type="submission" date="2017-08" db="EMBL/GenBank/DDBJ databases">
        <title>Fine stratification of microbial communities through a metagenomic profile of the photic zone.</title>
        <authorList>
            <person name="Haro-Moreno J.M."/>
            <person name="Lopez-Perez M."/>
            <person name="De La Torre J."/>
            <person name="Picazo A."/>
            <person name="Camacho A."/>
            <person name="Rodriguez-Valera F."/>
        </authorList>
    </citation>
    <scope>NUCLEOTIDE SEQUENCE [LARGE SCALE GENOMIC DNA]</scope>
    <source>
        <strain evidence="9">MED-G28</strain>
    </source>
</reference>
<keyword evidence="6 7" id="KW-0472">Membrane</keyword>
<comment type="caution">
    <text evidence="9">The sequence shown here is derived from an EMBL/GenBank/DDBJ whole genome shotgun (WGS) entry which is preliminary data.</text>
</comment>
<dbReference type="InterPro" id="IPR052378">
    <property type="entry name" value="NosR_regulator"/>
</dbReference>
<evidence type="ECO:0000256" key="5">
    <source>
        <dbReference type="ARBA" id="ARBA00023014"/>
    </source>
</evidence>
<keyword evidence="2" id="KW-1003">Cell membrane</keyword>
<comment type="subcellular location">
    <subcellularLocation>
        <location evidence="1">Cell membrane</location>
    </subcellularLocation>
</comment>